<dbReference type="eggNOG" id="COG0477">
    <property type="taxonomic scope" value="Bacteria"/>
</dbReference>
<dbReference type="InterPro" id="IPR036259">
    <property type="entry name" value="MFS_trans_sf"/>
</dbReference>
<evidence type="ECO:0000313" key="4">
    <source>
        <dbReference type="Proteomes" id="UP000006640"/>
    </source>
</evidence>
<feature type="transmembrane region" description="Helical" evidence="2">
    <location>
        <begin position="290"/>
        <end position="311"/>
    </location>
</feature>
<feature type="transmembrane region" description="Helical" evidence="2">
    <location>
        <begin position="63"/>
        <end position="83"/>
    </location>
</feature>
<evidence type="ECO:0008006" key="5">
    <source>
        <dbReference type="Google" id="ProtNLM"/>
    </source>
</evidence>
<proteinExistence type="predicted"/>
<evidence type="ECO:0000256" key="1">
    <source>
        <dbReference type="SAM" id="MobiDB-lite"/>
    </source>
</evidence>
<dbReference type="OrthoDB" id="3543969at2"/>
<dbReference type="AlphaFoldDB" id="D6Y4J7"/>
<organism evidence="3 4">
    <name type="scientific">Thermobispora bispora (strain ATCC 19993 / DSM 43833 / CBS 139.67 / JCM 10125 / KCTC 9307 / NBRC 14880 / R51)</name>
    <dbReference type="NCBI Taxonomy" id="469371"/>
    <lineage>
        <taxon>Bacteria</taxon>
        <taxon>Bacillati</taxon>
        <taxon>Actinomycetota</taxon>
        <taxon>Actinomycetes</taxon>
        <taxon>Streptosporangiales</taxon>
        <taxon>Streptosporangiaceae</taxon>
        <taxon>Thermobispora</taxon>
    </lineage>
</organism>
<evidence type="ECO:0000256" key="2">
    <source>
        <dbReference type="SAM" id="Phobius"/>
    </source>
</evidence>
<evidence type="ECO:0000313" key="3">
    <source>
        <dbReference type="EMBL" id="ADG89173.1"/>
    </source>
</evidence>
<dbReference type="Gene3D" id="1.20.1250.20">
    <property type="entry name" value="MFS general substrate transporter like domains"/>
    <property type="match status" value="1"/>
</dbReference>
<feature type="transmembrane region" description="Helical" evidence="2">
    <location>
        <begin position="257"/>
        <end position="278"/>
    </location>
</feature>
<protein>
    <recommendedName>
        <fullName evidence="5">Major facilitator superfamily MFS_1</fullName>
    </recommendedName>
</protein>
<accession>D6Y4J7</accession>
<feature type="transmembrane region" description="Helical" evidence="2">
    <location>
        <begin position="90"/>
        <end position="110"/>
    </location>
</feature>
<sequence>MAVPPVPQSRTATAVRAARVPLLLDIVIGLLIAAALPLAVVAIPNTISLVATLLPPGISHIDMMRMHGLALPAMLLTVPLAMLAVRRFRAAPMAVAGLIVLALADVAGGYANSVATVGVLRALHGVGAGVLVTATLAAVYERPRWRILLAIWGAALAASMVTAQALALWPLDGADSWRITLQPYPLLTGVALVLAAAYLVLWLIAGDARRDDEDGAAADSGSAGEDPAAARRRLVVVCLLGVVVAALSVGMSFGWPWYLVIAGAVAAVIVLLAFGALLPPEPRGGRTPAFAALGTGLVILPATAQVTIIELRGVGGPGLKELWIPFAVAAVVALGAAIGTALAPESLAEKAPSLGLVAVVAGLAAIRIIVPSPSGAPLTLPFALLAAGAAVTLLGAFRLARPGSALAALALCLGGVLAGFLLGTAAQVYQLMGLGEAVPTKLMVVNRFVEALHLWALATGFVVVAIIVLAALLARRSGAATAAAAGPEPARGDGEVVIPAPTRSPEEGGGLAGGPISDR</sequence>
<dbReference type="SUPFAM" id="SSF103473">
    <property type="entry name" value="MFS general substrate transporter"/>
    <property type="match status" value="1"/>
</dbReference>
<feature type="transmembrane region" description="Helical" evidence="2">
    <location>
        <begin position="183"/>
        <end position="204"/>
    </location>
</feature>
<feature type="transmembrane region" description="Helical" evidence="2">
    <location>
        <begin position="147"/>
        <end position="171"/>
    </location>
</feature>
<reference evidence="3 4" key="1">
    <citation type="submission" date="2010-01" db="EMBL/GenBank/DDBJ databases">
        <title>The complete genome of Thermobispora bispora DSM 43833.</title>
        <authorList>
            <consortium name="US DOE Joint Genome Institute (JGI-PGF)"/>
            <person name="Lucas S."/>
            <person name="Copeland A."/>
            <person name="Lapidus A."/>
            <person name="Glavina del Rio T."/>
            <person name="Dalin E."/>
            <person name="Tice H."/>
            <person name="Bruce D."/>
            <person name="Goodwin L."/>
            <person name="Pitluck S."/>
            <person name="Kyrpides N."/>
            <person name="Mavromatis K."/>
            <person name="Ivanova N."/>
            <person name="Mikhailova N."/>
            <person name="Chertkov O."/>
            <person name="Brettin T."/>
            <person name="Detter J.C."/>
            <person name="Han C."/>
            <person name="Larimer F."/>
            <person name="Land M."/>
            <person name="Hauser L."/>
            <person name="Markowitz V."/>
            <person name="Cheng J.-F."/>
            <person name="Hugenholtz P."/>
            <person name="Woyke T."/>
            <person name="Wu D."/>
            <person name="Jando M."/>
            <person name="Schneider S."/>
            <person name="Klenk H.-P."/>
            <person name="Eisen J.A."/>
        </authorList>
    </citation>
    <scope>NUCLEOTIDE SEQUENCE [LARGE SCALE GENOMIC DNA]</scope>
    <source>
        <strain evidence="4">ATCC 19993 / DSM 43833 / CBS 139.67 / JCM 10125 / KCTC 9307 / NBRC 14880 / R51</strain>
    </source>
</reference>
<keyword evidence="2" id="KW-1133">Transmembrane helix</keyword>
<feature type="transmembrane region" description="Helical" evidence="2">
    <location>
        <begin position="382"/>
        <end position="400"/>
    </location>
</feature>
<dbReference type="STRING" id="469371.Tbis_2470"/>
<keyword evidence="2" id="KW-0812">Transmembrane</keyword>
<dbReference type="Proteomes" id="UP000006640">
    <property type="component" value="Chromosome"/>
</dbReference>
<feature type="transmembrane region" description="Helical" evidence="2">
    <location>
        <begin position="323"/>
        <end position="342"/>
    </location>
</feature>
<feature type="transmembrane region" description="Helical" evidence="2">
    <location>
        <begin position="234"/>
        <end position="251"/>
    </location>
</feature>
<feature type="transmembrane region" description="Helical" evidence="2">
    <location>
        <begin position="452"/>
        <end position="474"/>
    </location>
</feature>
<feature type="region of interest" description="Disordered" evidence="1">
    <location>
        <begin position="482"/>
        <end position="519"/>
    </location>
</feature>
<feature type="transmembrane region" description="Helical" evidence="2">
    <location>
        <begin position="407"/>
        <end position="432"/>
    </location>
</feature>
<feature type="transmembrane region" description="Helical" evidence="2">
    <location>
        <begin position="122"/>
        <end position="140"/>
    </location>
</feature>
<keyword evidence="2" id="KW-0472">Membrane</keyword>
<name>D6Y4J7_THEBD</name>
<feature type="transmembrane region" description="Helical" evidence="2">
    <location>
        <begin position="354"/>
        <end position="370"/>
    </location>
</feature>
<keyword evidence="4" id="KW-1185">Reference proteome</keyword>
<dbReference type="HOGENOM" id="CLU_026781_0_0_11"/>
<dbReference type="RefSeq" id="WP_013132706.1">
    <property type="nucleotide sequence ID" value="NC_014165.1"/>
</dbReference>
<dbReference type="EMBL" id="CP001874">
    <property type="protein sequence ID" value="ADG89173.1"/>
    <property type="molecule type" value="Genomic_DNA"/>
</dbReference>
<gene>
    <name evidence="3" type="ordered locus">Tbis_2470</name>
</gene>
<dbReference type="KEGG" id="tbi:Tbis_2470"/>
<feature type="transmembrane region" description="Helical" evidence="2">
    <location>
        <begin position="20"/>
        <end position="43"/>
    </location>
</feature>